<evidence type="ECO:0000313" key="4">
    <source>
        <dbReference type="Proteomes" id="UP000824123"/>
    </source>
</evidence>
<proteinExistence type="predicted"/>
<gene>
    <name evidence="3" type="ORF">IAC59_05020</name>
</gene>
<reference evidence="3" key="1">
    <citation type="submission" date="2020-10" db="EMBL/GenBank/DDBJ databases">
        <authorList>
            <person name="Gilroy R."/>
        </authorList>
    </citation>
    <scope>NUCLEOTIDE SEQUENCE</scope>
    <source>
        <strain evidence="3">ChiSxjej2B14-8506</strain>
    </source>
</reference>
<evidence type="ECO:0000313" key="3">
    <source>
        <dbReference type="EMBL" id="HIU46601.1"/>
    </source>
</evidence>
<dbReference type="EMBL" id="DVNK01000033">
    <property type="protein sequence ID" value="HIU46601.1"/>
    <property type="molecule type" value="Genomic_DNA"/>
</dbReference>
<dbReference type="AlphaFoldDB" id="A0A9D1LRE4"/>
<dbReference type="InterPro" id="IPR014239">
    <property type="entry name" value="YpeB_PepSY1-2"/>
</dbReference>
<dbReference type="InterPro" id="IPR048402">
    <property type="entry name" value="YpeB_N"/>
</dbReference>
<feature type="domain" description="Sporulation protein YpeB PepSY1 and PepSY2" evidence="1">
    <location>
        <begin position="176"/>
        <end position="361"/>
    </location>
</feature>
<dbReference type="Proteomes" id="UP000824123">
    <property type="component" value="Unassembled WGS sequence"/>
</dbReference>
<dbReference type="GO" id="GO:0009847">
    <property type="term" value="P:spore germination"/>
    <property type="evidence" value="ECO:0007669"/>
    <property type="project" value="InterPro"/>
</dbReference>
<protein>
    <submittedName>
        <fullName evidence="3">Germination protein YpeB</fullName>
    </submittedName>
</protein>
<evidence type="ECO:0000259" key="1">
    <source>
        <dbReference type="Pfam" id="PF14620"/>
    </source>
</evidence>
<comment type="caution">
    <text evidence="3">The sequence shown here is derived from an EMBL/GenBank/DDBJ whole genome shotgun (WGS) entry which is preliminary data.</text>
</comment>
<sequence length="438" mass="47641">MKTWQWVVGLVLCVALIAVGALAGAQSRRLNEYQGELTGYRNELDAMYKRAWWEGVERMASLEIELEKLIISDSPEAASLRLANIARQADGASQNLGQLPVERDGLSAALKFVNQIADYSAALNEGITQGRPISDGDINQLQTIQARLSELNDIMYDLDALDSWASAGGVIEIDVSAIARENMSYPTLIYDGPFSDGARGEFKGLGSGQVSEQQALEIAAQFTGGSATLTGRASLPVPGYELTCATDIGNLELFVSETGGKVIYMLPSYDMVVSEIDDANATSDVQGAIMIATRYLSERGFENMTANFTQRNEGVIVINFACLQEGVTLYPDLVKVQVSGGRVVGLEAGNYWRNHVERDLPEVTFSYQQALEAVNSRLNIISARLALIPSDTSYGRLDGERLCYEFTCSLGQSRYLVYIDAQTGVEASILKLFDNGVV</sequence>
<evidence type="ECO:0000259" key="2">
    <source>
        <dbReference type="Pfam" id="PF20769"/>
    </source>
</evidence>
<name>A0A9D1LRE4_9FIRM</name>
<dbReference type="Pfam" id="PF14620">
    <property type="entry name" value="YPEB_PepSY1-2"/>
    <property type="match status" value="1"/>
</dbReference>
<reference evidence="3" key="2">
    <citation type="journal article" date="2021" name="PeerJ">
        <title>Extensive microbial diversity within the chicken gut microbiome revealed by metagenomics and culture.</title>
        <authorList>
            <person name="Gilroy R."/>
            <person name="Ravi A."/>
            <person name="Getino M."/>
            <person name="Pursley I."/>
            <person name="Horton D.L."/>
            <person name="Alikhan N.F."/>
            <person name="Baker D."/>
            <person name="Gharbi K."/>
            <person name="Hall N."/>
            <person name="Watson M."/>
            <person name="Adriaenssens E.M."/>
            <person name="Foster-Nyarko E."/>
            <person name="Jarju S."/>
            <person name="Secka A."/>
            <person name="Antonio M."/>
            <person name="Oren A."/>
            <person name="Chaudhuri R.R."/>
            <person name="La Ragione R."/>
            <person name="Hildebrand F."/>
            <person name="Pallen M.J."/>
        </authorList>
    </citation>
    <scope>NUCLEOTIDE SEQUENCE</scope>
    <source>
        <strain evidence="3">ChiSxjej2B14-8506</strain>
    </source>
</reference>
<accession>A0A9D1LRE4</accession>
<organism evidence="3 4">
    <name type="scientific">Candidatus Fimadaptatus faecigallinarum</name>
    <dbReference type="NCBI Taxonomy" id="2840814"/>
    <lineage>
        <taxon>Bacteria</taxon>
        <taxon>Bacillati</taxon>
        <taxon>Bacillota</taxon>
        <taxon>Clostridia</taxon>
        <taxon>Eubacteriales</taxon>
        <taxon>Candidatus Fimadaptatus</taxon>
    </lineage>
</organism>
<feature type="domain" description="Sporulation protein YpeB N-terminal" evidence="2">
    <location>
        <begin position="39"/>
        <end position="158"/>
    </location>
</feature>
<dbReference type="Pfam" id="PF20769">
    <property type="entry name" value="YPEB_N"/>
    <property type="match status" value="1"/>
</dbReference>